<evidence type="ECO:0000256" key="1">
    <source>
        <dbReference type="ARBA" id="ARBA00001933"/>
    </source>
</evidence>
<feature type="modified residue" description="N6-(pyridoxal phosphate)lysine" evidence="5">
    <location>
        <position position="73"/>
    </location>
</feature>
<organism evidence="8 9">
    <name type="scientific">Polymorphospora rubra</name>
    <dbReference type="NCBI Taxonomy" id="338584"/>
    <lineage>
        <taxon>Bacteria</taxon>
        <taxon>Bacillati</taxon>
        <taxon>Actinomycetota</taxon>
        <taxon>Actinomycetes</taxon>
        <taxon>Micromonosporales</taxon>
        <taxon>Micromonosporaceae</taxon>
        <taxon>Polymorphospora</taxon>
    </lineage>
</organism>
<name>A0A810MWP6_9ACTN</name>
<dbReference type="InterPro" id="IPR036052">
    <property type="entry name" value="TrpB-like_PALP_sf"/>
</dbReference>
<feature type="active site" description="Nucleophile" evidence="4">
    <location>
        <position position="100"/>
    </location>
</feature>
<dbReference type="Gene3D" id="3.40.50.1100">
    <property type="match status" value="1"/>
</dbReference>
<dbReference type="KEGG" id="pry:Prubr_26080"/>
<gene>
    <name evidence="8" type="ORF">Prubr_26080</name>
</gene>
<dbReference type="PANTHER" id="PTHR43780">
    <property type="entry name" value="1-AMINOCYCLOPROPANE-1-CARBOXYLATE DEAMINASE-RELATED"/>
    <property type="match status" value="1"/>
</dbReference>
<dbReference type="AlphaFoldDB" id="A0A810MWP6"/>
<feature type="compositionally biased region" description="Low complexity" evidence="6">
    <location>
        <begin position="1"/>
        <end position="22"/>
    </location>
</feature>
<feature type="domain" description="Tryptophan synthase beta chain-like PALP" evidence="7">
    <location>
        <begin position="49"/>
        <end position="367"/>
    </location>
</feature>
<keyword evidence="9" id="KW-1185">Reference proteome</keyword>
<dbReference type="PIRSF" id="PIRSF006278">
    <property type="entry name" value="ACCD_DCysDesulf"/>
    <property type="match status" value="1"/>
</dbReference>
<dbReference type="SUPFAM" id="SSF53686">
    <property type="entry name" value="Tryptophan synthase beta subunit-like PLP-dependent enzymes"/>
    <property type="match status" value="1"/>
</dbReference>
<accession>A0A810MWP6</accession>
<feature type="region of interest" description="Disordered" evidence="6">
    <location>
        <begin position="225"/>
        <end position="255"/>
    </location>
</feature>
<reference evidence="8" key="1">
    <citation type="submission" date="2020-08" db="EMBL/GenBank/DDBJ databases">
        <title>Whole genome shotgun sequence of Polymorphospora rubra NBRC 101157.</title>
        <authorList>
            <person name="Komaki H."/>
            <person name="Tamura T."/>
        </authorList>
    </citation>
    <scope>NUCLEOTIDE SEQUENCE</scope>
    <source>
        <strain evidence="8">NBRC 101157</strain>
    </source>
</reference>
<protein>
    <submittedName>
        <fullName evidence="8">1-aminocyclopropane-1-carboxylate deaminase</fullName>
    </submittedName>
</protein>
<proteinExistence type="inferred from homology"/>
<evidence type="ECO:0000256" key="2">
    <source>
        <dbReference type="ARBA" id="ARBA00008639"/>
    </source>
</evidence>
<evidence type="ECO:0000256" key="6">
    <source>
        <dbReference type="SAM" id="MobiDB-lite"/>
    </source>
</evidence>
<comment type="similarity">
    <text evidence="2">Belongs to the ACC deaminase/D-cysteine desulfhydrase family.</text>
</comment>
<dbReference type="InterPro" id="IPR001926">
    <property type="entry name" value="TrpB-like_PALP"/>
</dbReference>
<dbReference type="GO" id="GO:0019148">
    <property type="term" value="F:D-cysteine desulfhydrase activity"/>
    <property type="evidence" value="ECO:0007669"/>
    <property type="project" value="TreeGrafter"/>
</dbReference>
<feature type="region of interest" description="Disordered" evidence="6">
    <location>
        <begin position="1"/>
        <end position="24"/>
    </location>
</feature>
<dbReference type="Proteomes" id="UP000680866">
    <property type="component" value="Chromosome"/>
</dbReference>
<dbReference type="GO" id="GO:1901605">
    <property type="term" value="P:alpha-amino acid metabolic process"/>
    <property type="evidence" value="ECO:0007669"/>
    <property type="project" value="UniProtKB-ARBA"/>
</dbReference>
<dbReference type="RefSeq" id="WP_246568620.1">
    <property type="nucleotide sequence ID" value="NZ_AP023359.1"/>
</dbReference>
<dbReference type="PANTHER" id="PTHR43780:SF2">
    <property type="entry name" value="1-AMINOCYCLOPROPANE-1-CARBOXYLATE DEAMINASE-RELATED"/>
    <property type="match status" value="1"/>
</dbReference>
<comment type="cofactor">
    <cofactor evidence="1">
        <name>pyridoxal 5'-phosphate</name>
        <dbReference type="ChEBI" id="CHEBI:597326"/>
    </cofactor>
</comment>
<evidence type="ECO:0000256" key="3">
    <source>
        <dbReference type="ARBA" id="ARBA00022898"/>
    </source>
</evidence>
<keyword evidence="3 5" id="KW-0663">Pyridoxal phosphate</keyword>
<dbReference type="EMBL" id="AP023359">
    <property type="protein sequence ID" value="BCJ65587.1"/>
    <property type="molecule type" value="Genomic_DNA"/>
</dbReference>
<sequence length="380" mass="39663">MAQDKTASGGTTAGSEITAGIGTAAGGGTAAERLGVRLPSPVHRLVDERTERHGVRLLLKRDDLISRLVPGNKWRKLAHNLVAATAGGQRTLLTFGGAYSNHLRAVAAAGQACGFATIGVVRGEPYDPLNWSLARARELGMTLTYLDRTTWRRKTSPEITDALRHRFGDFFLIPEGGSNPLALPGCAEMVAEIVEPFDVICCPVGTGGTLAGIVSALSAAPAGTAGPTSPAGVLSPTGPASPTGATGPTARPDQLRPRPRAIGFAALKGGGYLADEVAALIDASGPMPETCRVEEPVKVDWSVETDFHFGGFARTTAELDRFIADFGVRHGIRLDRIYVGKMLAGLFTMIAAGRFAPGTTIVAVVTGPAEEPDESYPQAD</sequence>
<dbReference type="InterPro" id="IPR027278">
    <property type="entry name" value="ACCD_DCysDesulf"/>
</dbReference>
<evidence type="ECO:0000313" key="9">
    <source>
        <dbReference type="Proteomes" id="UP000680866"/>
    </source>
</evidence>
<evidence type="ECO:0000313" key="8">
    <source>
        <dbReference type="EMBL" id="BCJ65587.1"/>
    </source>
</evidence>
<evidence type="ECO:0000256" key="4">
    <source>
        <dbReference type="PIRSR" id="PIRSR006278-1"/>
    </source>
</evidence>
<evidence type="ECO:0000259" key="7">
    <source>
        <dbReference type="Pfam" id="PF00291"/>
    </source>
</evidence>
<dbReference type="Pfam" id="PF00291">
    <property type="entry name" value="PALP"/>
    <property type="match status" value="1"/>
</dbReference>
<evidence type="ECO:0000256" key="5">
    <source>
        <dbReference type="PIRSR" id="PIRSR006278-2"/>
    </source>
</evidence>